<evidence type="ECO:0000256" key="1">
    <source>
        <dbReference type="ARBA" id="ARBA00000971"/>
    </source>
</evidence>
<keyword evidence="3 4" id="KW-0413">Isomerase</keyword>
<evidence type="ECO:0000256" key="4">
    <source>
        <dbReference type="PROSITE-ProRule" id="PRU00277"/>
    </source>
</evidence>
<dbReference type="InterPro" id="IPR001179">
    <property type="entry name" value="PPIase_FKBP_dom"/>
</dbReference>
<accession>A0ABX5VSY6</accession>
<dbReference type="EMBL" id="CP040899">
    <property type="protein sequence ID" value="QDB80030.1"/>
    <property type="molecule type" value="Genomic_DNA"/>
</dbReference>
<evidence type="ECO:0000256" key="7">
    <source>
        <dbReference type="SAM" id="SignalP"/>
    </source>
</evidence>
<evidence type="ECO:0000256" key="6">
    <source>
        <dbReference type="SAM" id="MobiDB-lite"/>
    </source>
</evidence>
<dbReference type="InterPro" id="IPR044609">
    <property type="entry name" value="FKBP2/11"/>
</dbReference>
<evidence type="ECO:0000256" key="3">
    <source>
        <dbReference type="ARBA" id="ARBA00023235"/>
    </source>
</evidence>
<protein>
    <recommendedName>
        <fullName evidence="5">Peptidyl-prolyl cis-trans isomerase</fullName>
        <ecNumber evidence="5">5.2.1.8</ecNumber>
    </recommendedName>
</protein>
<evidence type="ECO:0000259" key="8">
    <source>
        <dbReference type="PROSITE" id="PS50059"/>
    </source>
</evidence>
<dbReference type="PANTHER" id="PTHR45779:SF7">
    <property type="entry name" value="PEPTIDYLPROLYL ISOMERASE"/>
    <property type="match status" value="1"/>
</dbReference>
<dbReference type="SUPFAM" id="SSF54534">
    <property type="entry name" value="FKBP-like"/>
    <property type="match status" value="2"/>
</dbReference>
<dbReference type="PROSITE" id="PS50059">
    <property type="entry name" value="FKBP_PPIASE"/>
    <property type="match status" value="1"/>
</dbReference>
<gene>
    <name evidence="9" type="ORF">FE251_12045</name>
</gene>
<organism evidence="9 10">
    <name type="scientific">Georgenia wutianyii</name>
    <dbReference type="NCBI Taxonomy" id="2585135"/>
    <lineage>
        <taxon>Bacteria</taxon>
        <taxon>Bacillati</taxon>
        <taxon>Actinomycetota</taxon>
        <taxon>Actinomycetes</taxon>
        <taxon>Micrococcales</taxon>
        <taxon>Bogoriellaceae</taxon>
        <taxon>Georgenia</taxon>
    </lineage>
</organism>
<name>A0ABX5VSY6_9MICO</name>
<evidence type="ECO:0000256" key="5">
    <source>
        <dbReference type="RuleBase" id="RU003915"/>
    </source>
</evidence>
<proteinExistence type="inferred from homology"/>
<feature type="signal peptide" evidence="7">
    <location>
        <begin position="1"/>
        <end position="19"/>
    </location>
</feature>
<feature type="domain" description="PPIase FKBP-type" evidence="8">
    <location>
        <begin position="231"/>
        <end position="319"/>
    </location>
</feature>
<dbReference type="Proteomes" id="UP000313948">
    <property type="component" value="Chromosome"/>
</dbReference>
<comment type="catalytic activity">
    <reaction evidence="1 4 5">
        <text>[protein]-peptidylproline (omega=180) = [protein]-peptidylproline (omega=0)</text>
        <dbReference type="Rhea" id="RHEA:16237"/>
        <dbReference type="Rhea" id="RHEA-COMP:10747"/>
        <dbReference type="Rhea" id="RHEA-COMP:10748"/>
        <dbReference type="ChEBI" id="CHEBI:83833"/>
        <dbReference type="ChEBI" id="CHEBI:83834"/>
        <dbReference type="EC" id="5.2.1.8"/>
    </reaction>
</comment>
<dbReference type="RefSeq" id="WP_139071477.1">
    <property type="nucleotide sequence ID" value="NZ_CP040899.1"/>
</dbReference>
<dbReference type="PANTHER" id="PTHR45779">
    <property type="entry name" value="PEPTIDYLPROLYL ISOMERASE"/>
    <property type="match status" value="1"/>
</dbReference>
<comment type="similarity">
    <text evidence="5">Belongs to the FKBP-type PPIase family.</text>
</comment>
<reference evidence="9 10" key="1">
    <citation type="submission" date="2019-05" db="EMBL/GenBank/DDBJ databases">
        <title>Georgenia *** sp. nov., and Georgenia *** sp. nov., isolated from the intestinal contents of plateau pika (Ochotona curzoniae) in the Qinghai-Tibet plateau of China.</title>
        <authorList>
            <person name="Tian Z."/>
        </authorList>
    </citation>
    <scope>NUCLEOTIDE SEQUENCE [LARGE SCALE GENOMIC DNA]</scope>
    <source>
        <strain evidence="9 10">Z294</strain>
    </source>
</reference>
<feature type="region of interest" description="Disordered" evidence="6">
    <location>
        <begin position="23"/>
        <end position="51"/>
    </location>
</feature>
<keyword evidence="7" id="KW-0732">Signal</keyword>
<evidence type="ECO:0000313" key="10">
    <source>
        <dbReference type="Proteomes" id="UP000313948"/>
    </source>
</evidence>
<dbReference type="GO" id="GO:0016853">
    <property type="term" value="F:isomerase activity"/>
    <property type="evidence" value="ECO:0007669"/>
    <property type="project" value="UniProtKB-KW"/>
</dbReference>
<feature type="compositionally biased region" description="Low complexity" evidence="6">
    <location>
        <begin position="23"/>
        <end position="50"/>
    </location>
</feature>
<dbReference type="Gene3D" id="3.10.50.40">
    <property type="match status" value="2"/>
</dbReference>
<evidence type="ECO:0000256" key="2">
    <source>
        <dbReference type="ARBA" id="ARBA00023110"/>
    </source>
</evidence>
<keyword evidence="2 4" id="KW-0697">Rotamase</keyword>
<sequence length="319" mass="32233">MRRSVTVTAAALAAVLALAGCSGDSADPADTATETASTAPAEDATAEPDAGNAPEDVALLEAITVEGEPGSEATLTFEQPLTVSGTAAAAVSPGDGAPIEEGQILLVHFTQVNGENGEVLDSTYEAEPQPLVVTKDATVPALVDVLLEQNVGSRVVFASPTQGAAALMAIEVLEALPARAQGTAVPAPEGLPTVTLAENGAPSIEPVAGDPPTELVAVPLIEGDGKAVEAGDYVYAQYTGWLWDGTMFDSSWEGGQPLPFEAGAGQLIQGWDQGIIGKTVGSQVLFVIPPELGYGDEGAGENIPGGSTLVFVVDILYAG</sequence>
<dbReference type="Pfam" id="PF00254">
    <property type="entry name" value="FKBP_C"/>
    <property type="match status" value="1"/>
</dbReference>
<feature type="chain" id="PRO_5045776348" description="Peptidyl-prolyl cis-trans isomerase" evidence="7">
    <location>
        <begin position="20"/>
        <end position="319"/>
    </location>
</feature>
<dbReference type="PROSITE" id="PS51257">
    <property type="entry name" value="PROKAR_LIPOPROTEIN"/>
    <property type="match status" value="1"/>
</dbReference>
<evidence type="ECO:0000313" key="9">
    <source>
        <dbReference type="EMBL" id="QDB80030.1"/>
    </source>
</evidence>
<keyword evidence="10" id="KW-1185">Reference proteome</keyword>
<dbReference type="InterPro" id="IPR046357">
    <property type="entry name" value="PPIase_dom_sf"/>
</dbReference>
<dbReference type="EC" id="5.2.1.8" evidence="5"/>